<dbReference type="Proteomes" id="UP000050761">
    <property type="component" value="Unassembled WGS sequence"/>
</dbReference>
<evidence type="ECO:0000313" key="2">
    <source>
        <dbReference type="Proteomes" id="UP000050761"/>
    </source>
</evidence>
<dbReference type="PANTHER" id="PTHR19446">
    <property type="entry name" value="REVERSE TRANSCRIPTASES"/>
    <property type="match status" value="1"/>
</dbReference>
<sequence length="193" mass="21912">MRLEYCRKYAGLDRLVERSCRADEKNWLTQKGVEAQNAAERGDSKALYRIVRELTGSHSSSNTPIKDRGGKLLVTDEEHIERWVAHFKEVLNHPEPSDAYDFRNEKEESVLEVFMGDITLGETDRAIKSLKGGKAPGLDEISAELLKAGGRAMTTRLKRLLNPCWQRLEVPKDWKRGVIFKIPKEGDLSECGN</sequence>
<protein>
    <submittedName>
        <fullName evidence="3">Rna-directed dna polymerase from mobile element jockey-like</fullName>
    </submittedName>
</protein>
<accession>A0A3P7XYX3</accession>
<gene>
    <name evidence="1" type="ORF">HPBE_LOCUS5125</name>
</gene>
<evidence type="ECO:0000313" key="1">
    <source>
        <dbReference type="EMBL" id="VDO63484.1"/>
    </source>
</evidence>
<evidence type="ECO:0000313" key="3">
    <source>
        <dbReference type="WBParaSite" id="HPBE_0000512401-mRNA-1"/>
    </source>
</evidence>
<reference evidence="1 2" key="1">
    <citation type="submission" date="2018-11" db="EMBL/GenBank/DDBJ databases">
        <authorList>
            <consortium name="Pathogen Informatics"/>
        </authorList>
    </citation>
    <scope>NUCLEOTIDE SEQUENCE [LARGE SCALE GENOMIC DNA]</scope>
</reference>
<reference evidence="3" key="2">
    <citation type="submission" date="2019-09" db="UniProtKB">
        <authorList>
            <consortium name="WormBaseParasite"/>
        </authorList>
    </citation>
    <scope>IDENTIFICATION</scope>
</reference>
<name>A0A183FF69_HELPZ</name>
<dbReference type="AlphaFoldDB" id="A0A183FF69"/>
<keyword evidence="2" id="KW-1185">Reference proteome</keyword>
<organism evidence="2 3">
    <name type="scientific">Heligmosomoides polygyrus</name>
    <name type="common">Parasitic roundworm</name>
    <dbReference type="NCBI Taxonomy" id="6339"/>
    <lineage>
        <taxon>Eukaryota</taxon>
        <taxon>Metazoa</taxon>
        <taxon>Ecdysozoa</taxon>
        <taxon>Nematoda</taxon>
        <taxon>Chromadorea</taxon>
        <taxon>Rhabditida</taxon>
        <taxon>Rhabditina</taxon>
        <taxon>Rhabditomorpha</taxon>
        <taxon>Strongyloidea</taxon>
        <taxon>Heligmosomidae</taxon>
        <taxon>Heligmosomoides</taxon>
    </lineage>
</organism>
<dbReference type="OrthoDB" id="5869997at2759"/>
<dbReference type="EMBL" id="UZAH01025417">
    <property type="protein sequence ID" value="VDO63484.1"/>
    <property type="molecule type" value="Genomic_DNA"/>
</dbReference>
<proteinExistence type="predicted"/>
<dbReference type="WBParaSite" id="HPBE_0000512401-mRNA-1">
    <property type="protein sequence ID" value="HPBE_0000512401-mRNA-1"/>
    <property type="gene ID" value="HPBE_0000512401"/>
</dbReference>
<accession>A0A183FF69</accession>